<feature type="coiled-coil region" evidence="4">
    <location>
        <begin position="611"/>
        <end position="638"/>
    </location>
</feature>
<comment type="similarity">
    <text evidence="1">Belongs to the SMC family. SbcC subfamily.</text>
</comment>
<feature type="compositionally biased region" description="Basic and acidic residues" evidence="5">
    <location>
        <begin position="565"/>
        <end position="582"/>
    </location>
</feature>
<dbReference type="GO" id="GO:0016887">
    <property type="term" value="F:ATP hydrolysis activity"/>
    <property type="evidence" value="ECO:0007669"/>
    <property type="project" value="InterPro"/>
</dbReference>
<dbReference type="RefSeq" id="WP_096802091.1">
    <property type="nucleotide sequence ID" value="NZ_CP023563.1"/>
</dbReference>
<dbReference type="PANTHER" id="PTHR32114:SF2">
    <property type="entry name" value="ABC TRANSPORTER ABCH.3"/>
    <property type="match status" value="1"/>
</dbReference>
<protein>
    <recommendedName>
        <fullName evidence="3">Nuclease SbcCD subunit C</fullName>
    </recommendedName>
</protein>
<feature type="region of interest" description="Disordered" evidence="5">
    <location>
        <begin position="550"/>
        <end position="582"/>
    </location>
</feature>
<dbReference type="PANTHER" id="PTHR32114">
    <property type="entry name" value="ABC TRANSPORTER ABCH.3"/>
    <property type="match status" value="1"/>
</dbReference>
<dbReference type="GO" id="GO:0006302">
    <property type="term" value="P:double-strand break repair"/>
    <property type="evidence" value="ECO:0007669"/>
    <property type="project" value="InterPro"/>
</dbReference>
<dbReference type="EMBL" id="CP023563">
    <property type="protein sequence ID" value="ATG50953.1"/>
    <property type="molecule type" value="Genomic_DNA"/>
</dbReference>
<feature type="compositionally biased region" description="Basic and acidic residues" evidence="5">
    <location>
        <begin position="505"/>
        <end position="514"/>
    </location>
</feature>
<dbReference type="Gene3D" id="3.40.50.300">
    <property type="entry name" value="P-loop containing nucleotide triphosphate hydrolases"/>
    <property type="match status" value="2"/>
</dbReference>
<evidence type="ECO:0000256" key="4">
    <source>
        <dbReference type="SAM" id="Coils"/>
    </source>
</evidence>
<feature type="region of interest" description="Disordered" evidence="5">
    <location>
        <begin position="278"/>
        <end position="305"/>
    </location>
</feature>
<evidence type="ECO:0000256" key="3">
    <source>
        <dbReference type="ARBA" id="ARBA00013368"/>
    </source>
</evidence>
<reference evidence="8" key="1">
    <citation type="submission" date="2017-09" db="EMBL/GenBank/DDBJ databases">
        <title>Brachybacterium sp. VM2412.</title>
        <authorList>
            <person name="Tak E.J."/>
            <person name="Bae J.-W."/>
        </authorList>
    </citation>
    <scope>NUCLEOTIDE SEQUENCE [LARGE SCALE GENOMIC DNA]</scope>
    <source>
        <strain evidence="8">VM2412</strain>
    </source>
</reference>
<evidence type="ECO:0000256" key="2">
    <source>
        <dbReference type="ARBA" id="ARBA00011322"/>
    </source>
</evidence>
<evidence type="ECO:0000256" key="5">
    <source>
        <dbReference type="SAM" id="MobiDB-lite"/>
    </source>
</evidence>
<gene>
    <name evidence="7" type="ORF">CFK38_04960</name>
</gene>
<dbReference type="SUPFAM" id="SSF52540">
    <property type="entry name" value="P-loop containing nucleoside triphosphate hydrolases"/>
    <property type="match status" value="1"/>
</dbReference>
<dbReference type="Pfam" id="PF13558">
    <property type="entry name" value="SbcC_Walker_B"/>
    <property type="match status" value="1"/>
</dbReference>
<keyword evidence="8" id="KW-1185">Reference proteome</keyword>
<dbReference type="InterPro" id="IPR027417">
    <property type="entry name" value="P-loop_NTPase"/>
</dbReference>
<comment type="subunit">
    <text evidence="2">Heterodimer of SbcC and SbcD.</text>
</comment>
<dbReference type="KEGG" id="brz:CFK38_04960"/>
<accession>A0A291GKA1</accession>
<feature type="compositionally biased region" description="Low complexity" evidence="5">
    <location>
        <begin position="281"/>
        <end position="299"/>
    </location>
</feature>
<sequence>MKLHHLRLTGIGPFAGTVQIDLAALGASGMFLLEGPTGSGKSTILDAIVFALYGQVAGSVSSGDRIRSQFAPPTEASVVDLVFETASGIFRVRRQPEFHRPKLRGTGTTKEQARAVLWRIGSPQLIEDVIADTAGGGSGTEAIASRLDEVGREIQRAVGLTREQFTQTVLLPQNEFARFLRAGTGERQAVLQRVFGTETYARVEKQLEEMRKQAKREVDAAQQTLGTALARFTEAAALQEEPVGVLEEHAAALRLEPLAALAAEHLAAVTARADEARDAAEQAGTAEQAARTAAETATTARKRIDRRRELDALAHRLSTEKPALETARTALQRDESARPVLEVLRRRDAASAQAASAVEALAQLASGTRPQQSAVVDLLDGEDAAARLVAAAEDATAAAGALQDFVDLEAALPAREQKLAERREQLTAATTALAALTEQLEARPARRTTQVTARDAARKDAAALADARLALHTAEERHQATTAAAAQQQQVETARKEAAATLRTAQERATTENELRRRRFAGIAAELAVDLEVGDACPVCGALEHPHPAGAAEDAVGPEQVEAAEEQRRAAEAAHSRAEQKRALAGQELARLRTAAGDLTPETATTAVQAAKAEVQTARAAEQKAAELERALTAFDEETERLTRGKETDALGVERERTEIAAASDALQADRSKVAEARGEDDSIAARRRGHLDRARAATALREALRARVEAEQRAAELAEEAETSRAASGLATAEAVHAAVLAVEERQRLQKLVQARAVDESRLSDGLAEEGIAEAEASEEAREQAQALVVATGEKLTAAHAASQEAAGIAARLRGIAERAAAARTALGTASDQVRTVSEDAGITVRVADLATGRSSDGERVQLSTYVLMWRLDAVIEAANVRLALFSGSDLELLRDTGARGARKTGLDLLVLDRRTDQVRVPETLSGGETFFVSLALALGLADIVMGEAGGVQMETLFIDEGFGSLDPETLETVVREIGRLAESGRVIGIVSHVGDMKAQIAEQIHVRRGADARSTLTVTA</sequence>
<feature type="domain" description="Rad50/SbcC-type AAA" evidence="6">
    <location>
        <begin position="6"/>
        <end position="225"/>
    </location>
</feature>
<dbReference type="AlphaFoldDB" id="A0A291GKA1"/>
<feature type="coiled-coil region" evidence="4">
    <location>
        <begin position="200"/>
        <end position="231"/>
    </location>
</feature>
<feature type="compositionally biased region" description="Low complexity" evidence="5">
    <location>
        <begin position="480"/>
        <end position="490"/>
    </location>
</feature>
<dbReference type="Pfam" id="PF13476">
    <property type="entry name" value="AAA_23"/>
    <property type="match status" value="1"/>
</dbReference>
<feature type="coiled-coil region" evidence="4">
    <location>
        <begin position="695"/>
        <end position="728"/>
    </location>
</feature>
<evidence type="ECO:0000259" key="6">
    <source>
        <dbReference type="Pfam" id="PF13476"/>
    </source>
</evidence>
<evidence type="ECO:0000256" key="1">
    <source>
        <dbReference type="ARBA" id="ARBA00006930"/>
    </source>
</evidence>
<name>A0A291GKA1_9MICO</name>
<organism evidence="7 8">
    <name type="scientific">Brachybacterium vulturis</name>
    <dbReference type="NCBI Taxonomy" id="2017484"/>
    <lineage>
        <taxon>Bacteria</taxon>
        <taxon>Bacillati</taxon>
        <taxon>Actinomycetota</taxon>
        <taxon>Actinomycetes</taxon>
        <taxon>Micrococcales</taxon>
        <taxon>Dermabacteraceae</taxon>
        <taxon>Brachybacterium</taxon>
    </lineage>
</organism>
<dbReference type="InterPro" id="IPR038729">
    <property type="entry name" value="Rad50/SbcC_AAA"/>
</dbReference>
<dbReference type="Proteomes" id="UP000218165">
    <property type="component" value="Chromosome"/>
</dbReference>
<feature type="region of interest" description="Disordered" evidence="5">
    <location>
        <begin position="475"/>
        <end position="514"/>
    </location>
</feature>
<keyword evidence="4" id="KW-0175">Coiled coil</keyword>
<proteinExistence type="inferred from homology"/>
<evidence type="ECO:0000313" key="8">
    <source>
        <dbReference type="Proteomes" id="UP000218165"/>
    </source>
</evidence>
<dbReference type="OrthoDB" id="9795626at2"/>
<evidence type="ECO:0000313" key="7">
    <source>
        <dbReference type="EMBL" id="ATG50953.1"/>
    </source>
</evidence>